<dbReference type="GO" id="GO:0008010">
    <property type="term" value="F:structural constituent of chitin-based larval cuticle"/>
    <property type="evidence" value="ECO:0007669"/>
    <property type="project" value="TreeGrafter"/>
</dbReference>
<evidence type="ECO:0000256" key="2">
    <source>
        <dbReference type="ARBA" id="ARBA00022729"/>
    </source>
</evidence>
<dbReference type="Proteomes" id="UP000324832">
    <property type="component" value="Unassembled WGS sequence"/>
</dbReference>
<evidence type="ECO:0008006" key="6">
    <source>
        <dbReference type="Google" id="ProtNLM"/>
    </source>
</evidence>
<dbReference type="PRINTS" id="PR00947">
    <property type="entry name" value="CUTICLE"/>
</dbReference>
<dbReference type="PANTHER" id="PTHR10380:SF230">
    <property type="entry name" value="CUTICULAR PROTEIN 47EE"/>
    <property type="match status" value="1"/>
</dbReference>
<keyword evidence="1 3" id="KW-0193">Cuticle</keyword>
<dbReference type="Pfam" id="PF00379">
    <property type="entry name" value="Chitin_bind_4"/>
    <property type="match status" value="1"/>
</dbReference>
<evidence type="ECO:0000313" key="4">
    <source>
        <dbReference type="EMBL" id="VVC98208.1"/>
    </source>
</evidence>
<organism evidence="4 5">
    <name type="scientific">Leptidea sinapis</name>
    <dbReference type="NCBI Taxonomy" id="189913"/>
    <lineage>
        <taxon>Eukaryota</taxon>
        <taxon>Metazoa</taxon>
        <taxon>Ecdysozoa</taxon>
        <taxon>Arthropoda</taxon>
        <taxon>Hexapoda</taxon>
        <taxon>Insecta</taxon>
        <taxon>Pterygota</taxon>
        <taxon>Neoptera</taxon>
        <taxon>Endopterygota</taxon>
        <taxon>Lepidoptera</taxon>
        <taxon>Glossata</taxon>
        <taxon>Ditrysia</taxon>
        <taxon>Papilionoidea</taxon>
        <taxon>Pieridae</taxon>
        <taxon>Dismorphiinae</taxon>
        <taxon>Leptidea</taxon>
    </lineage>
</organism>
<sequence length="262" mass="27790">LSNPDHINGIFCSNENRIILFTNRAVAFESNLKKMYRLLVCVGLVSQALISAAHPGVAATPAAGVIPAVPALASPLNPALPLPTALNPALNPALAGYNGYRSPYYNAGAAVPILSYSNERGVDGSYSYSFATGDGKQAQESGFQKDVYIDNTGSPQGTQVVEGSYAYVSPEGTPIQVSYVADENGFRPSGVHIPADGKGVLPAALPAGVLNRNPYNGFINPYNPLNNRNPYNYNQYNPHRPYGPAFNPATPYNLYGAGKKVL</sequence>
<accession>A0A5E4QJU0</accession>
<keyword evidence="2" id="KW-0732">Signal</keyword>
<dbReference type="PROSITE" id="PS51155">
    <property type="entry name" value="CHIT_BIND_RR_2"/>
    <property type="match status" value="1"/>
</dbReference>
<dbReference type="PROSITE" id="PS00233">
    <property type="entry name" value="CHIT_BIND_RR_1"/>
    <property type="match status" value="1"/>
</dbReference>
<name>A0A5E4QJU0_9NEOP</name>
<feature type="non-terminal residue" evidence="4">
    <location>
        <position position="1"/>
    </location>
</feature>
<proteinExistence type="predicted"/>
<evidence type="ECO:0000256" key="3">
    <source>
        <dbReference type="PROSITE-ProRule" id="PRU00497"/>
    </source>
</evidence>
<evidence type="ECO:0000313" key="5">
    <source>
        <dbReference type="Proteomes" id="UP000324832"/>
    </source>
</evidence>
<dbReference type="InterPro" id="IPR031311">
    <property type="entry name" value="CHIT_BIND_RR_consensus"/>
</dbReference>
<keyword evidence="5" id="KW-1185">Reference proteome</keyword>
<dbReference type="InterPro" id="IPR000618">
    <property type="entry name" value="Insect_cuticle"/>
</dbReference>
<reference evidence="4 5" key="1">
    <citation type="submission" date="2017-07" db="EMBL/GenBank/DDBJ databases">
        <authorList>
            <person name="Talla V."/>
            <person name="Backstrom N."/>
        </authorList>
    </citation>
    <scope>NUCLEOTIDE SEQUENCE [LARGE SCALE GENOMIC DNA]</scope>
</reference>
<evidence type="ECO:0000256" key="1">
    <source>
        <dbReference type="ARBA" id="ARBA00022460"/>
    </source>
</evidence>
<dbReference type="EMBL" id="FZQP02003445">
    <property type="protein sequence ID" value="VVC98208.1"/>
    <property type="molecule type" value="Genomic_DNA"/>
</dbReference>
<protein>
    <recommendedName>
        <fullName evidence="6">Endocuticle structural glycoprotein SgAbd-2</fullName>
    </recommendedName>
</protein>
<dbReference type="InterPro" id="IPR050468">
    <property type="entry name" value="Cuticle_Struct_Prot"/>
</dbReference>
<gene>
    <name evidence="4" type="ORF">LSINAPIS_LOCUS9328</name>
</gene>
<dbReference type="PANTHER" id="PTHR10380">
    <property type="entry name" value="CUTICLE PROTEIN"/>
    <property type="match status" value="1"/>
</dbReference>
<dbReference type="GO" id="GO:0062129">
    <property type="term" value="C:chitin-based extracellular matrix"/>
    <property type="evidence" value="ECO:0007669"/>
    <property type="project" value="TreeGrafter"/>
</dbReference>
<dbReference type="AlphaFoldDB" id="A0A5E4QJU0"/>